<dbReference type="Pfam" id="PF08281">
    <property type="entry name" value="Sigma70_r4_2"/>
    <property type="match status" value="1"/>
</dbReference>
<dbReference type="GO" id="GO:0006352">
    <property type="term" value="P:DNA-templated transcription initiation"/>
    <property type="evidence" value="ECO:0007669"/>
    <property type="project" value="InterPro"/>
</dbReference>
<keyword evidence="3" id="KW-0731">Sigma factor</keyword>
<sequence>MDDMHRDQYIGNRRKSVFKFILGKVKNPQLAEDLTQEVFLRFIQSVNNSNEIKSPEDYLFTIARNQVYDYWRKAAADQKIQESYWREIQISKLTRTSPLIQDDRKIIFAHLEELFTDQQKKIFFLHRNEGLSYNEIADRLQLSKSTVKNHMVAALKVIRNFMDEHFEKFITVVGGIFFFL</sequence>
<dbReference type="InterPro" id="IPR013325">
    <property type="entry name" value="RNA_pol_sigma_r2"/>
</dbReference>
<keyword evidence="9" id="KW-1185">Reference proteome</keyword>
<evidence type="ECO:0000256" key="4">
    <source>
        <dbReference type="ARBA" id="ARBA00023125"/>
    </source>
</evidence>
<name>A0A953LD33_9BACT</name>
<reference evidence="8" key="1">
    <citation type="submission" date="2021-06" db="EMBL/GenBank/DDBJ databases">
        <title>44 bacteria genomes isolated from Dapeng, Shenzhen.</title>
        <authorList>
            <person name="Zheng W."/>
            <person name="Yu S."/>
            <person name="Huang Y."/>
        </authorList>
    </citation>
    <scope>NUCLEOTIDE SEQUENCE</scope>
    <source>
        <strain evidence="8">DP5N28-2</strain>
    </source>
</reference>
<dbReference type="SUPFAM" id="SSF88946">
    <property type="entry name" value="Sigma2 domain of RNA polymerase sigma factors"/>
    <property type="match status" value="1"/>
</dbReference>
<dbReference type="InterPro" id="IPR014284">
    <property type="entry name" value="RNA_pol_sigma-70_dom"/>
</dbReference>
<comment type="similarity">
    <text evidence="1">Belongs to the sigma-70 factor family. ECF subfamily.</text>
</comment>
<evidence type="ECO:0000313" key="9">
    <source>
        <dbReference type="Proteomes" id="UP000753961"/>
    </source>
</evidence>
<protein>
    <submittedName>
        <fullName evidence="8">Sigma-70 family RNA polymerase sigma factor</fullName>
    </submittedName>
</protein>
<dbReference type="Gene3D" id="1.10.1740.10">
    <property type="match status" value="1"/>
</dbReference>
<dbReference type="InterPro" id="IPR036388">
    <property type="entry name" value="WH-like_DNA-bd_sf"/>
</dbReference>
<organism evidence="8 9">
    <name type="scientific">Membranihabitans marinus</name>
    <dbReference type="NCBI Taxonomy" id="1227546"/>
    <lineage>
        <taxon>Bacteria</taxon>
        <taxon>Pseudomonadati</taxon>
        <taxon>Bacteroidota</taxon>
        <taxon>Saprospiria</taxon>
        <taxon>Saprospirales</taxon>
        <taxon>Saprospiraceae</taxon>
        <taxon>Membranihabitans</taxon>
    </lineage>
</organism>
<evidence type="ECO:0000313" key="8">
    <source>
        <dbReference type="EMBL" id="MBY5960146.1"/>
    </source>
</evidence>
<dbReference type="Gene3D" id="1.10.10.10">
    <property type="entry name" value="Winged helix-like DNA-binding domain superfamily/Winged helix DNA-binding domain"/>
    <property type="match status" value="1"/>
</dbReference>
<gene>
    <name evidence="8" type="ORF">KUV50_18480</name>
</gene>
<dbReference type="GO" id="GO:0003677">
    <property type="term" value="F:DNA binding"/>
    <property type="evidence" value="ECO:0007669"/>
    <property type="project" value="UniProtKB-KW"/>
</dbReference>
<evidence type="ECO:0000256" key="2">
    <source>
        <dbReference type="ARBA" id="ARBA00023015"/>
    </source>
</evidence>
<evidence type="ECO:0000256" key="5">
    <source>
        <dbReference type="ARBA" id="ARBA00023163"/>
    </source>
</evidence>
<keyword evidence="2" id="KW-0805">Transcription regulation</keyword>
<dbReference type="InterPro" id="IPR013324">
    <property type="entry name" value="RNA_pol_sigma_r3/r4-like"/>
</dbReference>
<evidence type="ECO:0000259" key="6">
    <source>
        <dbReference type="Pfam" id="PF04542"/>
    </source>
</evidence>
<dbReference type="NCBIfam" id="TIGR02937">
    <property type="entry name" value="sigma70-ECF"/>
    <property type="match status" value="1"/>
</dbReference>
<evidence type="ECO:0000259" key="7">
    <source>
        <dbReference type="Pfam" id="PF08281"/>
    </source>
</evidence>
<dbReference type="Proteomes" id="UP000753961">
    <property type="component" value="Unassembled WGS sequence"/>
</dbReference>
<evidence type="ECO:0000256" key="3">
    <source>
        <dbReference type="ARBA" id="ARBA00023082"/>
    </source>
</evidence>
<feature type="domain" description="RNA polymerase sigma-70 region 2" evidence="6">
    <location>
        <begin position="15"/>
        <end position="75"/>
    </location>
</feature>
<dbReference type="RefSeq" id="WP_222581696.1">
    <property type="nucleotide sequence ID" value="NZ_JAHVHU010000024.1"/>
</dbReference>
<feature type="domain" description="RNA polymerase sigma factor 70 region 4 type 2" evidence="7">
    <location>
        <begin position="117"/>
        <end position="156"/>
    </location>
</feature>
<keyword evidence="5" id="KW-0804">Transcription</keyword>
<dbReference type="EMBL" id="JAHVHU010000024">
    <property type="protein sequence ID" value="MBY5960146.1"/>
    <property type="molecule type" value="Genomic_DNA"/>
</dbReference>
<dbReference type="InterPro" id="IPR007627">
    <property type="entry name" value="RNA_pol_sigma70_r2"/>
</dbReference>
<dbReference type="Pfam" id="PF04542">
    <property type="entry name" value="Sigma70_r2"/>
    <property type="match status" value="1"/>
</dbReference>
<keyword evidence="4" id="KW-0238">DNA-binding</keyword>
<dbReference type="SUPFAM" id="SSF88659">
    <property type="entry name" value="Sigma3 and sigma4 domains of RNA polymerase sigma factors"/>
    <property type="match status" value="1"/>
</dbReference>
<dbReference type="GO" id="GO:0016987">
    <property type="term" value="F:sigma factor activity"/>
    <property type="evidence" value="ECO:0007669"/>
    <property type="project" value="UniProtKB-KW"/>
</dbReference>
<comment type="caution">
    <text evidence="8">The sequence shown here is derived from an EMBL/GenBank/DDBJ whole genome shotgun (WGS) entry which is preliminary data.</text>
</comment>
<evidence type="ECO:0000256" key="1">
    <source>
        <dbReference type="ARBA" id="ARBA00010641"/>
    </source>
</evidence>
<proteinExistence type="inferred from homology"/>
<dbReference type="AlphaFoldDB" id="A0A953LD33"/>
<dbReference type="InterPro" id="IPR013249">
    <property type="entry name" value="RNA_pol_sigma70_r4_t2"/>
</dbReference>
<dbReference type="PANTHER" id="PTHR43133">
    <property type="entry name" value="RNA POLYMERASE ECF-TYPE SIGMA FACTO"/>
    <property type="match status" value="1"/>
</dbReference>
<dbReference type="PANTHER" id="PTHR43133:SF8">
    <property type="entry name" value="RNA POLYMERASE SIGMA FACTOR HI_1459-RELATED"/>
    <property type="match status" value="1"/>
</dbReference>
<accession>A0A953LD33</accession>
<dbReference type="InterPro" id="IPR039425">
    <property type="entry name" value="RNA_pol_sigma-70-like"/>
</dbReference>